<gene>
    <name evidence="2" type="ORF">COJ15_32440</name>
</gene>
<dbReference type="PANTHER" id="PTHR43135">
    <property type="entry name" value="ALPHA-D-RIBOSE 1-METHYLPHOSPHONATE 5-TRIPHOSPHATE DIPHOSPHATASE"/>
    <property type="match status" value="1"/>
</dbReference>
<feature type="domain" description="Amidohydrolase-related" evidence="1">
    <location>
        <begin position="50"/>
        <end position="360"/>
    </location>
</feature>
<proteinExistence type="predicted"/>
<dbReference type="Pfam" id="PF01979">
    <property type="entry name" value="Amidohydro_1"/>
    <property type="match status" value="1"/>
</dbReference>
<evidence type="ECO:0000313" key="2">
    <source>
        <dbReference type="EMBL" id="PFJ28979.1"/>
    </source>
</evidence>
<dbReference type="PANTHER" id="PTHR43135:SF3">
    <property type="entry name" value="ALPHA-D-RIBOSE 1-METHYLPHOSPHONATE 5-TRIPHOSPHATE DIPHOSPHATASE"/>
    <property type="match status" value="1"/>
</dbReference>
<dbReference type="InterPro" id="IPR051781">
    <property type="entry name" value="Metallo-dep_Hydrolase"/>
</dbReference>
<dbReference type="InterPro" id="IPR032466">
    <property type="entry name" value="Metal_Hydrolase"/>
</dbReference>
<dbReference type="Gene3D" id="3.20.20.140">
    <property type="entry name" value="Metal-dependent hydrolases"/>
    <property type="match status" value="1"/>
</dbReference>
<dbReference type="SUPFAM" id="SSF51556">
    <property type="entry name" value="Metallo-dependent hydrolases"/>
    <property type="match status" value="1"/>
</dbReference>
<dbReference type="EMBL" id="NUVX01000081">
    <property type="protein sequence ID" value="PFJ28979.1"/>
    <property type="molecule type" value="Genomic_DNA"/>
</dbReference>
<dbReference type="Proteomes" id="UP000224003">
    <property type="component" value="Unassembled WGS sequence"/>
</dbReference>
<name>A0A9X6ZQ69_BACTU</name>
<organism evidence="2 3">
    <name type="scientific">Bacillus thuringiensis</name>
    <dbReference type="NCBI Taxonomy" id="1428"/>
    <lineage>
        <taxon>Bacteria</taxon>
        <taxon>Bacillati</taxon>
        <taxon>Bacillota</taxon>
        <taxon>Bacilli</taxon>
        <taxon>Bacillales</taxon>
        <taxon>Bacillaceae</taxon>
        <taxon>Bacillus</taxon>
        <taxon>Bacillus cereus group</taxon>
    </lineage>
</organism>
<dbReference type="CDD" id="cd01309">
    <property type="entry name" value="Met_dep_hydrolase_C"/>
    <property type="match status" value="1"/>
</dbReference>
<dbReference type="RefSeq" id="WP_098517684.1">
    <property type="nucleotide sequence ID" value="NZ_NUVX01000081.1"/>
</dbReference>
<dbReference type="InterPro" id="IPR006680">
    <property type="entry name" value="Amidohydro-rel"/>
</dbReference>
<dbReference type="SUPFAM" id="SSF51338">
    <property type="entry name" value="Composite domain of metallo-dependent hydrolases"/>
    <property type="match status" value="1"/>
</dbReference>
<evidence type="ECO:0000259" key="1">
    <source>
        <dbReference type="Pfam" id="PF01979"/>
    </source>
</evidence>
<dbReference type="GO" id="GO:0016810">
    <property type="term" value="F:hydrolase activity, acting on carbon-nitrogen (but not peptide) bonds"/>
    <property type="evidence" value="ECO:0007669"/>
    <property type="project" value="InterPro"/>
</dbReference>
<comment type="caution">
    <text evidence="2">The sequence shown here is derived from an EMBL/GenBank/DDBJ whole genome shotgun (WGS) entry which is preliminary data.</text>
</comment>
<dbReference type="InterPro" id="IPR011059">
    <property type="entry name" value="Metal-dep_hydrolase_composite"/>
</dbReference>
<dbReference type="AlphaFoldDB" id="A0A9X6ZQ69"/>
<protein>
    <submittedName>
        <fullName evidence="2">Amidohydrolase</fullName>
    </submittedName>
</protein>
<accession>A0A9X6ZQ69</accession>
<reference evidence="2 3" key="1">
    <citation type="submission" date="2017-09" db="EMBL/GenBank/DDBJ databases">
        <title>Large-scale bioinformatics analysis of Bacillus genomes uncovers conserved roles of natural products in bacterial physiology.</title>
        <authorList>
            <consortium name="Agbiome Team Llc"/>
            <person name="Bleich R.M."/>
            <person name="Grubbs K.J."/>
            <person name="Santa Maria K.C."/>
            <person name="Allen S.E."/>
            <person name="Farag S."/>
            <person name="Shank E.A."/>
            <person name="Bowers A."/>
        </authorList>
    </citation>
    <scope>NUCLEOTIDE SEQUENCE [LARGE SCALE GENOMIC DNA]</scope>
    <source>
        <strain evidence="2 3">AFS085496</strain>
    </source>
</reference>
<sequence length="365" mass="40568">MKTIIKNATLFPIVSPSFKGDILLEDGLIKKIETHLEEQADNIIDADGQFVFPGFIDAHTHLGMYNEGVGWEGKDTNEVTRPVAPFVRAIDSVNPQDIAFEEAIQHGITTVQVLPGSFNPIGGLTSVIKTHGKNVDSMILKANNSLKIALGENPKSKHNLTRMGIIALIRKAFVDAMTEKETFENVHLKRVLAREIPIRVHAHQANDILSVIRLAEEFNLDLRIEHCTEGHFIVDELIKNKPFVTLGPTMSARSKYETRNKTFDTYKILSDAGLDISITTDHPYMEVRYLPLAAALAVKEGLSEEAALKAITLHPARNLGVDNHVGSLEVGKHADIVIWDKHPFDIMAKATMTFINGELVYTKRK</sequence>
<evidence type="ECO:0000313" key="3">
    <source>
        <dbReference type="Proteomes" id="UP000224003"/>
    </source>
</evidence>